<evidence type="ECO:0000256" key="1">
    <source>
        <dbReference type="SAM" id="MobiDB-lite"/>
    </source>
</evidence>
<gene>
    <name evidence="2" type="ORF">MOE73_05245</name>
</gene>
<sequence>MDIQKPRRFETTDRAHADLFNEAIDQLNVNDERIAKRAEEAEERAKTYTDAHATKKNNPHAVTKSQVGLSNVINEKQATKAEFDSHNNDNERHVTASERSKWDGSQIFNITSENGQGKVYIGLEDDFHEVLPKYTGLIHFTAAGGASNSPGNAVRGIWTCNATGEYGQVIAFDNANRTYRKTVADGKWSDWIELASAADAQLYKITGDNGRRTKLADGTDLLTLPTGFYYATGHVVQNNPVENDSSWFNYDVIETGAGRKTIHAWRSYDNTLWHGTVHTDGVFKGWKRIITDVDFTTMKWYDLTLINGNKAGGRKPQYAIWGNQVFTRGEVVSPDFASVFAILPADARPSTQKSMAATLFGTTGTSKYIAETTGELRLVGKHANIEANISGVSLDNSFTI</sequence>
<proteinExistence type="predicted"/>
<comment type="caution">
    <text evidence="2">The sequence shown here is derived from an EMBL/GenBank/DDBJ whole genome shotgun (WGS) entry which is preliminary data.</text>
</comment>
<reference evidence="2" key="1">
    <citation type="submission" date="2022-02" db="EMBL/GenBank/DDBJ databases">
        <title>Crop Bioprotection Bacillus Genome Sequencing.</title>
        <authorList>
            <person name="Dunlap C."/>
        </authorList>
    </citation>
    <scope>NUCLEOTIDE SEQUENCE</scope>
    <source>
        <strain evidence="2">T20C14</strain>
    </source>
</reference>
<protein>
    <submittedName>
        <fullName evidence="2">Uncharacterized protein</fullName>
    </submittedName>
</protein>
<evidence type="ECO:0000313" key="2">
    <source>
        <dbReference type="EMBL" id="MCY9279466.1"/>
    </source>
</evidence>
<feature type="compositionally biased region" description="Basic and acidic residues" evidence="1">
    <location>
        <begin position="40"/>
        <end position="53"/>
    </location>
</feature>
<accession>A0AA90EXE8</accession>
<dbReference type="EMBL" id="JALAXI010000004">
    <property type="protein sequence ID" value="MCY9279466.1"/>
    <property type="molecule type" value="Genomic_DNA"/>
</dbReference>
<name>A0AA90EXE8_9BACI</name>
<feature type="region of interest" description="Disordered" evidence="1">
    <location>
        <begin position="40"/>
        <end position="64"/>
    </location>
</feature>
<dbReference type="Proteomes" id="UP001066455">
    <property type="component" value="Unassembled WGS sequence"/>
</dbReference>
<evidence type="ECO:0000313" key="3">
    <source>
        <dbReference type="Proteomes" id="UP001066455"/>
    </source>
</evidence>
<dbReference type="RefSeq" id="WP_268304963.1">
    <property type="nucleotide sequence ID" value="NZ_JALAJL010000046.1"/>
</dbReference>
<organism evidence="2 3">
    <name type="scientific">Bacillus haynesii</name>
    <dbReference type="NCBI Taxonomy" id="1925021"/>
    <lineage>
        <taxon>Bacteria</taxon>
        <taxon>Bacillati</taxon>
        <taxon>Bacillota</taxon>
        <taxon>Bacilli</taxon>
        <taxon>Bacillales</taxon>
        <taxon>Bacillaceae</taxon>
        <taxon>Bacillus</taxon>
    </lineage>
</organism>
<dbReference type="AlphaFoldDB" id="A0AA90EXE8"/>